<dbReference type="EMBL" id="CAKLBY020000111">
    <property type="protein sequence ID" value="CAK7927571.1"/>
    <property type="molecule type" value="Genomic_DNA"/>
</dbReference>
<dbReference type="Proteomes" id="UP001162060">
    <property type="component" value="Unassembled WGS sequence"/>
</dbReference>
<reference evidence="2" key="1">
    <citation type="submission" date="2024-01" db="EMBL/GenBank/DDBJ databases">
        <authorList>
            <person name="Webb A."/>
        </authorList>
    </citation>
    <scope>NUCLEOTIDE SEQUENCE</scope>
    <source>
        <strain evidence="2">Pm1</strain>
    </source>
</reference>
<feature type="compositionally biased region" description="Acidic residues" evidence="1">
    <location>
        <begin position="300"/>
        <end position="309"/>
    </location>
</feature>
<feature type="region of interest" description="Disordered" evidence="1">
    <location>
        <begin position="95"/>
        <end position="121"/>
    </location>
</feature>
<feature type="compositionally biased region" description="Polar residues" evidence="1">
    <location>
        <begin position="95"/>
        <end position="115"/>
    </location>
</feature>
<dbReference type="AlphaFoldDB" id="A0AAV1TYW7"/>
<proteinExistence type="predicted"/>
<feature type="compositionally biased region" description="Acidic residues" evidence="1">
    <location>
        <begin position="144"/>
        <end position="156"/>
    </location>
</feature>
<feature type="region of interest" description="Disordered" evidence="1">
    <location>
        <begin position="139"/>
        <end position="172"/>
    </location>
</feature>
<feature type="region of interest" description="Disordered" evidence="1">
    <location>
        <begin position="31"/>
        <end position="60"/>
    </location>
</feature>
<protein>
    <submittedName>
        <fullName evidence="2">Uncharacterized protein</fullName>
    </submittedName>
</protein>
<comment type="caution">
    <text evidence="2">The sequence shown here is derived from an EMBL/GenBank/DDBJ whole genome shotgun (WGS) entry which is preliminary data.</text>
</comment>
<sequence>MALYLPDAPAAALQDSRAFFLPGTAVGMLPDGVAGQDDQGLQSDGSPGASMRPPGTKTCTKDQEMLRSALPDMGEAQDTAIEAVEMAPHALSSTLQAPATAANHSNVTARPSSAASMLPDRADHGSALAAATARALVASYGPSDPEDDSREEDDQDTSSMDHDATTARQSDDYRLDQVAMDLPARAGYTAVATAHIIDTTTTAYEALGWQTPILSDRAGYDDPVPCGNELSAGPCPQVDNFTPGRAGSMLPASDAQAPATTAAVPMEVDQCATRQAASHTPPSPPLVLRLGGKRRRLSDDGDDDPREQDEQLLLEDVEAGPQNLALWPSTASALPSSVLSA</sequence>
<feature type="region of interest" description="Disordered" evidence="1">
    <location>
        <begin position="270"/>
        <end position="309"/>
    </location>
</feature>
<organism evidence="2 3">
    <name type="scientific">Peronospora matthiolae</name>
    <dbReference type="NCBI Taxonomy" id="2874970"/>
    <lineage>
        <taxon>Eukaryota</taxon>
        <taxon>Sar</taxon>
        <taxon>Stramenopiles</taxon>
        <taxon>Oomycota</taxon>
        <taxon>Peronosporomycetes</taxon>
        <taxon>Peronosporales</taxon>
        <taxon>Peronosporaceae</taxon>
        <taxon>Peronospora</taxon>
    </lineage>
</organism>
<evidence type="ECO:0000313" key="3">
    <source>
        <dbReference type="Proteomes" id="UP001162060"/>
    </source>
</evidence>
<name>A0AAV1TYW7_9STRA</name>
<evidence type="ECO:0000313" key="2">
    <source>
        <dbReference type="EMBL" id="CAK7927571.1"/>
    </source>
</evidence>
<accession>A0AAV1TYW7</accession>
<feature type="compositionally biased region" description="Basic and acidic residues" evidence="1">
    <location>
        <begin position="159"/>
        <end position="172"/>
    </location>
</feature>
<evidence type="ECO:0000256" key="1">
    <source>
        <dbReference type="SAM" id="MobiDB-lite"/>
    </source>
</evidence>
<gene>
    <name evidence="2" type="ORF">PM001_LOCUS12721</name>
</gene>